<evidence type="ECO:0000259" key="12">
    <source>
        <dbReference type="PROSITE" id="PS50865"/>
    </source>
</evidence>
<evidence type="ECO:0000313" key="15">
    <source>
        <dbReference type="Proteomes" id="UP000092461"/>
    </source>
</evidence>
<dbReference type="GO" id="GO:0042051">
    <property type="term" value="P:compound eye photoreceptor development"/>
    <property type="evidence" value="ECO:0007669"/>
    <property type="project" value="TreeGrafter"/>
</dbReference>
<dbReference type="Pfam" id="PF00856">
    <property type="entry name" value="SET"/>
    <property type="match status" value="1"/>
</dbReference>
<dbReference type="SUPFAM" id="SSF48452">
    <property type="entry name" value="TPR-like"/>
    <property type="match status" value="1"/>
</dbReference>
<keyword evidence="1" id="KW-0489">Methyltransferase</keyword>
<keyword evidence="2" id="KW-0808">Transferase</keyword>
<dbReference type="GO" id="GO:0008757">
    <property type="term" value="F:S-adenosylmethionine-dependent methyltransferase activity"/>
    <property type="evidence" value="ECO:0007669"/>
    <property type="project" value="UniProtKB-ARBA"/>
</dbReference>
<dbReference type="InterPro" id="IPR046341">
    <property type="entry name" value="SET_dom_sf"/>
</dbReference>
<dbReference type="VEuPathDB" id="VectorBase:LLONM1_007757"/>
<feature type="domain" description="MYND-type" evidence="12">
    <location>
        <begin position="268"/>
        <end position="307"/>
    </location>
</feature>
<keyword evidence="4" id="KW-0479">Metal-binding</keyword>
<keyword evidence="3" id="KW-0949">S-adenosyl-L-methionine</keyword>
<dbReference type="SUPFAM" id="SSF144232">
    <property type="entry name" value="HIT/MYND zinc finger-like"/>
    <property type="match status" value="1"/>
</dbReference>
<dbReference type="PROSITE" id="PS50865">
    <property type="entry name" value="ZF_MYND_2"/>
    <property type="match status" value="1"/>
</dbReference>
<evidence type="ECO:0000313" key="14">
    <source>
        <dbReference type="EnsemblMetazoa" id="LLOJ007749-PA"/>
    </source>
</evidence>
<sequence length="645" mass="73859">MENLVKTPDFFKTFCHNVLNAMSPEDFDKFSQLPSDRDRCEYVAGLPAVKNLTIVREEKSVKSIERALALKKEGNNAFQNKEWNRALDLYNQSYIATPCDPAMDVAVIFANRSAALYHMGKHDLALKDIAGAMEANYPRDMQYKLMEREARCFLAQEKHAEALQSFKKTITALDDAKIPEEKRSKMERDAQIMVKMLMKTIEKCGNQKLKQKIKKEDTSQMHAALEFDYNPTEGRFAKAAADIGVGETIVAELPHCSALLERSAQTHCHHCFKRFLAPLSCPTCSDALFCSTECRTVALKTYHRYECGLLPTIWRSGTSIICHLSLRTLAQRDVEYFLKIRDELEANEGEYPIERRLKMSNSDYRKVCNLFKVSAKDRSVNDLFQHTVMSFFLVNCLRAGGYFDNNSSEGVVHEIAGFLLRTLQVLQFNTHEVFELQTGKTTQDRKTHFIGGALYPTVSLFNHSCDPGVVRYFRGNRVYVHAIKNIKAGEIVAENYGPLYTQEDREQRRNTLKQVYHFDCMCVPCQENWPLFADMNNDILRFRCDGKKDCGALICVPADTNEFMIRCVDCGEFTNILKGLKAMQDIDVMNRTAERLHNSGSVDEAVRKYIEILKTMSDVLVPPFRDYVLCQQNIRNCLLQYGNRV</sequence>
<dbReference type="PANTHER" id="PTHR46165">
    <property type="entry name" value="SET AND MYND DOMAIN-CONTAINING PROTEIN 4"/>
    <property type="match status" value="1"/>
</dbReference>
<evidence type="ECO:0000256" key="2">
    <source>
        <dbReference type="ARBA" id="ARBA00022679"/>
    </source>
</evidence>
<dbReference type="AlphaFoldDB" id="A0A1B0CSA0"/>
<dbReference type="Gene3D" id="1.10.220.160">
    <property type="match status" value="1"/>
</dbReference>
<dbReference type="Gene3D" id="2.170.270.10">
    <property type="entry name" value="SET domain"/>
    <property type="match status" value="1"/>
</dbReference>
<dbReference type="CDD" id="cd10536">
    <property type="entry name" value="SET_SMYD4"/>
    <property type="match status" value="1"/>
</dbReference>
<evidence type="ECO:0000256" key="3">
    <source>
        <dbReference type="ARBA" id="ARBA00022691"/>
    </source>
</evidence>
<dbReference type="Pfam" id="PF01753">
    <property type="entry name" value="zf-MYND"/>
    <property type="match status" value="1"/>
</dbReference>
<evidence type="ECO:0000256" key="9">
    <source>
        <dbReference type="ARBA" id="ARBA00093680"/>
    </source>
</evidence>
<accession>A0A1B0CSA0</accession>
<dbReference type="InterPro" id="IPR011990">
    <property type="entry name" value="TPR-like_helical_dom_sf"/>
</dbReference>
<dbReference type="EMBL" id="GITU01009045">
    <property type="protein sequence ID" value="MBC1177748.1"/>
    <property type="molecule type" value="Transcribed_RNA"/>
</dbReference>
<dbReference type="PANTHER" id="PTHR46165:SF7">
    <property type="entry name" value="SET AND MYND DOMAIN-CONTAINING PROTEIN 4"/>
    <property type="match status" value="1"/>
</dbReference>
<dbReference type="VEuPathDB" id="VectorBase:LLOJ007749"/>
<comment type="function">
    <text evidence="7">Protein-lysine N-methyltransferase. Monomethylates PRMT5, modulating its transcriptional activity. May also act as a histone methyltransferase. Plays a critical role in cardiac development. Acts as a key epigenetic regulator of gene expression during cardiac development via its dual activities as a methyltransferase and negative regulator of HDAC1.</text>
</comment>
<evidence type="ECO:0000256" key="7">
    <source>
        <dbReference type="ARBA" id="ARBA00093423"/>
    </source>
</evidence>
<dbReference type="Proteomes" id="UP000092461">
    <property type="component" value="Unassembled WGS sequence"/>
</dbReference>
<dbReference type="InterPro" id="IPR044421">
    <property type="entry name" value="SMYD4_SET"/>
</dbReference>
<name>A0A1B0CSA0_LUTLO</name>
<dbReference type="InterPro" id="IPR052097">
    <property type="entry name" value="SET-MYND_domain_protein"/>
</dbReference>
<keyword evidence="6" id="KW-0862">Zinc</keyword>
<evidence type="ECO:0000259" key="11">
    <source>
        <dbReference type="PROSITE" id="PS50280"/>
    </source>
</evidence>
<evidence type="ECO:0000256" key="6">
    <source>
        <dbReference type="ARBA" id="ARBA00022833"/>
    </source>
</evidence>
<feature type="domain" description="SET" evidence="11">
    <location>
        <begin position="223"/>
        <end position="497"/>
    </location>
</feature>
<dbReference type="GO" id="GO:0008270">
    <property type="term" value="F:zinc ion binding"/>
    <property type="evidence" value="ECO:0007669"/>
    <property type="project" value="UniProtKB-KW"/>
</dbReference>
<protein>
    <recommendedName>
        <fullName evidence="8">Protein-lysine N-methyltransferase SMYD4</fullName>
    </recommendedName>
    <alternativeName>
        <fullName evidence="9">SET and MYND domain-containing protein 4</fullName>
    </alternativeName>
</protein>
<dbReference type="InterPro" id="IPR001214">
    <property type="entry name" value="SET_dom"/>
</dbReference>
<dbReference type="Gene3D" id="1.25.40.10">
    <property type="entry name" value="Tetratricopeptide repeat domain"/>
    <property type="match status" value="1"/>
</dbReference>
<dbReference type="GO" id="GO:0042826">
    <property type="term" value="F:histone deacetylase binding"/>
    <property type="evidence" value="ECO:0007669"/>
    <property type="project" value="TreeGrafter"/>
</dbReference>
<reference evidence="13" key="2">
    <citation type="journal article" date="2020" name="BMC">
        <title>Leishmania infection induces a limited differential gene expression in the sand fly midgut.</title>
        <authorList>
            <person name="Coutinho-Abreu I.V."/>
            <person name="Serafim T.D."/>
            <person name="Meneses C."/>
            <person name="Kamhawi S."/>
            <person name="Oliveira F."/>
            <person name="Valenzuela J.G."/>
        </authorList>
    </citation>
    <scope>NUCLEOTIDE SEQUENCE</scope>
    <source>
        <strain evidence="13">Jacobina</strain>
        <tissue evidence="13">Midgut</tissue>
    </source>
</reference>
<evidence type="ECO:0000313" key="13">
    <source>
        <dbReference type="EMBL" id="MBC1177748.1"/>
    </source>
</evidence>
<reference evidence="14" key="3">
    <citation type="submission" date="2020-05" db="UniProtKB">
        <authorList>
            <consortium name="EnsemblMetazoa"/>
        </authorList>
    </citation>
    <scope>IDENTIFICATION</scope>
    <source>
        <strain evidence="14">Jacobina</strain>
    </source>
</reference>
<dbReference type="EMBL" id="AJWK01025809">
    <property type="status" value="NOT_ANNOTATED_CDS"/>
    <property type="molecule type" value="Genomic_DNA"/>
</dbReference>
<reference evidence="15" key="1">
    <citation type="submission" date="2012-05" db="EMBL/GenBank/DDBJ databases">
        <title>Whole Genome Assembly of Lutzomyia longipalpis.</title>
        <authorList>
            <person name="Richards S."/>
            <person name="Qu C."/>
            <person name="Dillon R."/>
            <person name="Worley K."/>
            <person name="Scherer S."/>
            <person name="Batterton M."/>
            <person name="Taylor A."/>
            <person name="Hawes A."/>
            <person name="Hernandez B."/>
            <person name="Kovar C."/>
            <person name="Mandapat C."/>
            <person name="Pham C."/>
            <person name="Qu C."/>
            <person name="Jing C."/>
            <person name="Bess C."/>
            <person name="Bandaranaike D."/>
            <person name="Ngo D."/>
            <person name="Ongeri F."/>
            <person name="Arias F."/>
            <person name="Lara F."/>
            <person name="Weissenberger G."/>
            <person name="Kamau G."/>
            <person name="Han H."/>
            <person name="Shen H."/>
            <person name="Dinh H."/>
            <person name="Khalil I."/>
            <person name="Jones J."/>
            <person name="Shafer J."/>
            <person name="Jayaseelan J."/>
            <person name="Quiroz J."/>
            <person name="Blankenburg K."/>
            <person name="Nguyen L."/>
            <person name="Jackson L."/>
            <person name="Francisco L."/>
            <person name="Tang L.-Y."/>
            <person name="Pu L.-L."/>
            <person name="Perales L."/>
            <person name="Lorensuhewa L."/>
            <person name="Munidasa M."/>
            <person name="Coyle M."/>
            <person name="Taylor M."/>
            <person name="Puazo M."/>
            <person name="Firestine M."/>
            <person name="Scheel M."/>
            <person name="Javaid M."/>
            <person name="Wang M."/>
            <person name="Li M."/>
            <person name="Tabassum N."/>
            <person name="Saada N."/>
            <person name="Osuji N."/>
            <person name="Aqrawi P."/>
            <person name="Fu Q."/>
            <person name="Thornton R."/>
            <person name="Raj R."/>
            <person name="Goodspeed R."/>
            <person name="Mata R."/>
            <person name="Najjar R."/>
            <person name="Gubbala S."/>
            <person name="Lee S."/>
            <person name="Denson S."/>
            <person name="Patil S."/>
            <person name="Macmil S."/>
            <person name="Qi S."/>
            <person name="Matskevitch T."/>
            <person name="Palculict T."/>
            <person name="Mathew T."/>
            <person name="Vee V."/>
            <person name="Velamala V."/>
            <person name="Korchina V."/>
            <person name="Cai W."/>
            <person name="Liu W."/>
            <person name="Dai W."/>
            <person name="Zou X."/>
            <person name="Zhu Y."/>
            <person name="Zhang Y."/>
            <person name="Wu Y.-Q."/>
            <person name="Xin Y."/>
            <person name="Nazarath L."/>
            <person name="Kovar C."/>
            <person name="Han Y."/>
            <person name="Muzny D."/>
            <person name="Gibbs R."/>
        </authorList>
    </citation>
    <scope>NUCLEOTIDE SEQUENCE [LARGE SCALE GENOMIC DNA]</scope>
    <source>
        <strain evidence="15">Jacobina</strain>
    </source>
</reference>
<proteinExistence type="predicted"/>
<dbReference type="GO" id="GO:0005634">
    <property type="term" value="C:nucleus"/>
    <property type="evidence" value="ECO:0007669"/>
    <property type="project" value="TreeGrafter"/>
</dbReference>
<evidence type="ECO:0000256" key="8">
    <source>
        <dbReference type="ARBA" id="ARBA00093635"/>
    </source>
</evidence>
<dbReference type="GO" id="GO:0008276">
    <property type="term" value="F:protein methyltransferase activity"/>
    <property type="evidence" value="ECO:0007669"/>
    <property type="project" value="UniProtKB-ARBA"/>
</dbReference>
<dbReference type="PROSITE" id="PS50280">
    <property type="entry name" value="SET"/>
    <property type="match status" value="1"/>
</dbReference>
<dbReference type="EnsemblMetazoa" id="LLOJ007749-RA">
    <property type="protein sequence ID" value="LLOJ007749-PA"/>
    <property type="gene ID" value="LLOJ007749"/>
</dbReference>
<evidence type="ECO:0000256" key="4">
    <source>
        <dbReference type="ARBA" id="ARBA00022723"/>
    </source>
</evidence>
<evidence type="ECO:0000256" key="5">
    <source>
        <dbReference type="ARBA" id="ARBA00022771"/>
    </source>
</evidence>
<organism evidence="14 15">
    <name type="scientific">Lutzomyia longipalpis</name>
    <name type="common">Sand fly</name>
    <dbReference type="NCBI Taxonomy" id="7200"/>
    <lineage>
        <taxon>Eukaryota</taxon>
        <taxon>Metazoa</taxon>
        <taxon>Ecdysozoa</taxon>
        <taxon>Arthropoda</taxon>
        <taxon>Hexapoda</taxon>
        <taxon>Insecta</taxon>
        <taxon>Pterygota</taxon>
        <taxon>Neoptera</taxon>
        <taxon>Endopterygota</taxon>
        <taxon>Diptera</taxon>
        <taxon>Nematocera</taxon>
        <taxon>Psychodoidea</taxon>
        <taxon>Psychodidae</taxon>
        <taxon>Lutzomyia</taxon>
        <taxon>Lutzomyia</taxon>
    </lineage>
</organism>
<evidence type="ECO:0000256" key="1">
    <source>
        <dbReference type="ARBA" id="ARBA00022603"/>
    </source>
</evidence>
<keyword evidence="5 10" id="KW-0863">Zinc-finger</keyword>
<dbReference type="GO" id="GO:0032259">
    <property type="term" value="P:methylation"/>
    <property type="evidence" value="ECO:0007669"/>
    <property type="project" value="UniProtKB-KW"/>
</dbReference>
<dbReference type="SUPFAM" id="SSF82199">
    <property type="entry name" value="SET domain"/>
    <property type="match status" value="1"/>
</dbReference>
<dbReference type="InterPro" id="IPR002893">
    <property type="entry name" value="Znf_MYND"/>
</dbReference>
<dbReference type="GO" id="GO:0005737">
    <property type="term" value="C:cytoplasm"/>
    <property type="evidence" value="ECO:0007669"/>
    <property type="project" value="TreeGrafter"/>
</dbReference>
<keyword evidence="15" id="KW-1185">Reference proteome</keyword>
<dbReference type="GO" id="GO:0008170">
    <property type="term" value="F:N-methyltransferase activity"/>
    <property type="evidence" value="ECO:0007669"/>
    <property type="project" value="UniProtKB-ARBA"/>
</dbReference>
<evidence type="ECO:0000256" key="10">
    <source>
        <dbReference type="PROSITE-ProRule" id="PRU00134"/>
    </source>
</evidence>
<dbReference type="Gene3D" id="6.10.140.2220">
    <property type="match status" value="1"/>
</dbReference>